<dbReference type="Gene3D" id="3.30.870.10">
    <property type="entry name" value="Endonuclease Chain A"/>
    <property type="match status" value="1"/>
</dbReference>
<proteinExistence type="predicted"/>
<dbReference type="STRING" id="1317125.SAMN05444128_0613"/>
<dbReference type="AlphaFoldDB" id="A0A1R3WLL6"/>
<accession>A0A1R3WLL6</accession>
<reference evidence="2" key="1">
    <citation type="submission" date="2017-01" db="EMBL/GenBank/DDBJ databases">
        <authorList>
            <person name="Varghese N."/>
            <person name="Submissions S."/>
        </authorList>
    </citation>
    <scope>NUCLEOTIDE SEQUENCE [LARGE SCALE GENOMIC DNA]</scope>
    <source>
        <strain evidence="2">LP100</strain>
    </source>
</reference>
<protein>
    <recommendedName>
        <fullName evidence="3">PLD-like domain-containing protein</fullName>
    </recommendedName>
</protein>
<sequence>MSKFITGGELSTAVDEIIWKAKENLMIVSPFIKLDNHFRELFDKQRHNHKLHILLMFGKNEGRVDKSFNKDDLEYFKQFPNISIVYVPKLHAKYYANEKVGIVTSINLYDYSFENNIEFGVLYESKSNGFFSSKSTDAEVWNTCIDIANDNAVIYINRPMYLDYDYRGSKVLCDLTAELYNGKSVTTSHKLDDFDDELDFEEVFNKMPSRTPANKPGKVVYNDSKTNYSKSFEPGYCIRTGEKIPFNPKSPYSYDAYKSWAYWGNEDFSEKYCHYSGEASNGETSMRKPILHKNWKKASEIKK</sequence>
<gene>
    <name evidence="1" type="ORF">SAMN05444128_0613</name>
</gene>
<evidence type="ECO:0000313" key="1">
    <source>
        <dbReference type="EMBL" id="SIT78336.1"/>
    </source>
</evidence>
<evidence type="ECO:0008006" key="3">
    <source>
        <dbReference type="Google" id="ProtNLM"/>
    </source>
</evidence>
<dbReference type="CDD" id="cd09176">
    <property type="entry name" value="PLDc_unchar6"/>
    <property type="match status" value="1"/>
</dbReference>
<name>A0A1R3WLL6_9BACT</name>
<evidence type="ECO:0000313" key="2">
    <source>
        <dbReference type="Proteomes" id="UP000187181"/>
    </source>
</evidence>
<organism evidence="1 2">
    <name type="scientific">Pontibacter indicus</name>
    <dbReference type="NCBI Taxonomy" id="1317125"/>
    <lineage>
        <taxon>Bacteria</taxon>
        <taxon>Pseudomonadati</taxon>
        <taxon>Bacteroidota</taxon>
        <taxon>Cytophagia</taxon>
        <taxon>Cytophagales</taxon>
        <taxon>Hymenobacteraceae</taxon>
        <taxon>Pontibacter</taxon>
    </lineage>
</organism>
<dbReference type="EMBL" id="FTPP01000001">
    <property type="protein sequence ID" value="SIT78336.1"/>
    <property type="molecule type" value="Genomic_DNA"/>
</dbReference>
<dbReference type="OrthoDB" id="5500241at2"/>
<dbReference type="SUPFAM" id="SSF56024">
    <property type="entry name" value="Phospholipase D/nuclease"/>
    <property type="match status" value="1"/>
</dbReference>
<dbReference type="InterPro" id="IPR059166">
    <property type="entry name" value="PLD-like_cat"/>
</dbReference>
<dbReference type="Proteomes" id="UP000187181">
    <property type="component" value="Unassembled WGS sequence"/>
</dbReference>
<dbReference type="RefSeq" id="WP_076666011.1">
    <property type="nucleotide sequence ID" value="NZ_FTPP01000001.1"/>
</dbReference>
<keyword evidence="2" id="KW-1185">Reference proteome</keyword>